<dbReference type="InterPro" id="IPR023982">
    <property type="entry name" value="CHP04029_CMD-like"/>
</dbReference>
<accession>A0A2W7IDJ0</accession>
<dbReference type="Gene3D" id="1.20.1290.10">
    <property type="entry name" value="AhpD-like"/>
    <property type="match status" value="1"/>
</dbReference>
<dbReference type="OrthoDB" id="8718286at2"/>
<gene>
    <name evidence="1" type="ORF">C8P66_11494</name>
</gene>
<name>A0A2W7IDJ0_9PROT</name>
<protein>
    <submittedName>
        <fullName evidence="1">CMD domain protein</fullName>
    </submittedName>
</protein>
<comment type="caution">
    <text evidence="1">The sequence shown here is derived from an EMBL/GenBank/DDBJ whole genome shotgun (WGS) entry which is preliminary data.</text>
</comment>
<dbReference type="InterPro" id="IPR029032">
    <property type="entry name" value="AhpD-like"/>
</dbReference>
<organism evidence="1 2">
    <name type="scientific">Humitalea rosea</name>
    <dbReference type="NCBI Taxonomy" id="990373"/>
    <lineage>
        <taxon>Bacteria</taxon>
        <taxon>Pseudomonadati</taxon>
        <taxon>Pseudomonadota</taxon>
        <taxon>Alphaproteobacteria</taxon>
        <taxon>Acetobacterales</taxon>
        <taxon>Roseomonadaceae</taxon>
        <taxon>Humitalea</taxon>
    </lineage>
</organism>
<evidence type="ECO:0000313" key="1">
    <source>
        <dbReference type="EMBL" id="PZW44804.1"/>
    </source>
</evidence>
<proteinExistence type="predicted"/>
<dbReference type="EMBL" id="QKYU01000014">
    <property type="protein sequence ID" value="PZW44804.1"/>
    <property type="molecule type" value="Genomic_DNA"/>
</dbReference>
<keyword evidence="2" id="KW-1185">Reference proteome</keyword>
<dbReference type="RefSeq" id="WP_111398775.1">
    <property type="nucleotide sequence ID" value="NZ_QKYU01000014.1"/>
</dbReference>
<dbReference type="Proteomes" id="UP000249688">
    <property type="component" value="Unassembled WGS sequence"/>
</dbReference>
<reference evidence="1 2" key="1">
    <citation type="submission" date="2018-06" db="EMBL/GenBank/DDBJ databases">
        <title>Genomic Encyclopedia of Archaeal and Bacterial Type Strains, Phase II (KMG-II): from individual species to whole genera.</title>
        <authorList>
            <person name="Goeker M."/>
        </authorList>
    </citation>
    <scope>NUCLEOTIDE SEQUENCE [LARGE SCALE GENOMIC DNA]</scope>
    <source>
        <strain evidence="1 2">DSM 24525</strain>
    </source>
</reference>
<sequence length="198" mass="20656">MPETDTIDMLVGITPGSALDAIRARRPEARKHAEVSYRVLFAPEALAGVSAQERFALGSFVVELHGEVQTGAFYLAGLVASGASDALLAAVAAAVGEATTTGPFGSYPEGPLSAENTEGIIYSVSAELRAALGPRLTTAFEHAHMLVFHPRDAAPESLQAMLDAGWSTTDIVTLSQITAFLSFQIRVVSGLRTLAASA</sequence>
<evidence type="ECO:0000313" key="2">
    <source>
        <dbReference type="Proteomes" id="UP000249688"/>
    </source>
</evidence>
<dbReference type="AlphaFoldDB" id="A0A2W7IDJ0"/>
<dbReference type="NCBIfam" id="TIGR04029">
    <property type="entry name" value="CMD_Avi_7170"/>
    <property type="match status" value="1"/>
</dbReference>
<dbReference type="SUPFAM" id="SSF69118">
    <property type="entry name" value="AhpD-like"/>
    <property type="match status" value="1"/>
</dbReference>